<accession>A0AA38TBL1</accession>
<keyword evidence="4" id="KW-1185">Reference proteome</keyword>
<dbReference type="EMBL" id="JARYMX010000003">
    <property type="protein sequence ID" value="KAJ9557955.1"/>
    <property type="molecule type" value="Genomic_DNA"/>
</dbReference>
<dbReference type="Proteomes" id="UP001172457">
    <property type="component" value="Chromosome 3"/>
</dbReference>
<evidence type="ECO:0000313" key="4">
    <source>
        <dbReference type="Proteomes" id="UP001172457"/>
    </source>
</evidence>
<organism evidence="3 4">
    <name type="scientific">Centaurea solstitialis</name>
    <name type="common">yellow star-thistle</name>
    <dbReference type="NCBI Taxonomy" id="347529"/>
    <lineage>
        <taxon>Eukaryota</taxon>
        <taxon>Viridiplantae</taxon>
        <taxon>Streptophyta</taxon>
        <taxon>Embryophyta</taxon>
        <taxon>Tracheophyta</taxon>
        <taxon>Spermatophyta</taxon>
        <taxon>Magnoliopsida</taxon>
        <taxon>eudicotyledons</taxon>
        <taxon>Gunneridae</taxon>
        <taxon>Pentapetalae</taxon>
        <taxon>asterids</taxon>
        <taxon>campanulids</taxon>
        <taxon>Asterales</taxon>
        <taxon>Asteraceae</taxon>
        <taxon>Carduoideae</taxon>
        <taxon>Cardueae</taxon>
        <taxon>Centaureinae</taxon>
        <taxon>Centaurea</taxon>
    </lineage>
</organism>
<gene>
    <name evidence="3" type="ORF">OSB04_012569</name>
</gene>
<feature type="region of interest" description="Disordered" evidence="1">
    <location>
        <begin position="232"/>
        <end position="252"/>
    </location>
</feature>
<sequence>MSSTVPPKDVTNHQATNPLIKWLPTKQIQKYKRCDKTPYELSHGRNQMLVSSTFLVVLCYILSDRENVGKFDPKADEGIFMGYSLTSKQCIGESIHVNFDDLKTSSLSSDHDELYAWIICPGPNPPQGSFTSPFVQPPSSSSPNLQTTIIPLNHSYPSTSYDPQPPTVISHLPISSPINLQPRIILGRLRRWRSGEWRRFAVTWWWWNIIHRRWIRIAEASIAYVDERQYDKAKVDESDDGEQGEESSYREVDKPDKTFPAAYCYGGLKSVGITVETMVG</sequence>
<protein>
    <recommendedName>
        <fullName evidence="2">Retroviral polymerase SH3-like domain-containing protein</fullName>
    </recommendedName>
</protein>
<dbReference type="Pfam" id="PF25597">
    <property type="entry name" value="SH3_retrovirus"/>
    <property type="match status" value="1"/>
</dbReference>
<dbReference type="InterPro" id="IPR057670">
    <property type="entry name" value="SH3_retrovirus"/>
</dbReference>
<evidence type="ECO:0000256" key="1">
    <source>
        <dbReference type="SAM" id="MobiDB-lite"/>
    </source>
</evidence>
<evidence type="ECO:0000259" key="2">
    <source>
        <dbReference type="Pfam" id="PF25597"/>
    </source>
</evidence>
<comment type="caution">
    <text evidence="3">The sequence shown here is derived from an EMBL/GenBank/DDBJ whole genome shotgun (WGS) entry which is preliminary data.</text>
</comment>
<dbReference type="AlphaFoldDB" id="A0AA38TBL1"/>
<reference evidence="3" key="1">
    <citation type="submission" date="2023-03" db="EMBL/GenBank/DDBJ databases">
        <title>Chromosome-scale reference genome and RAD-based genetic map of yellow starthistle (Centaurea solstitialis) reveal putative structural variation and QTLs associated with invader traits.</title>
        <authorList>
            <person name="Reatini B."/>
            <person name="Cang F.A."/>
            <person name="Jiang Q."/>
            <person name="Mckibben M.T.W."/>
            <person name="Barker M.S."/>
            <person name="Rieseberg L.H."/>
            <person name="Dlugosch K.M."/>
        </authorList>
    </citation>
    <scope>NUCLEOTIDE SEQUENCE</scope>
    <source>
        <strain evidence="3">CAN-66</strain>
        <tissue evidence="3">Leaf</tissue>
    </source>
</reference>
<feature type="domain" description="Retroviral polymerase SH3-like" evidence="2">
    <location>
        <begin position="58"/>
        <end position="88"/>
    </location>
</feature>
<name>A0AA38TBL1_9ASTR</name>
<proteinExistence type="predicted"/>
<evidence type="ECO:0000313" key="3">
    <source>
        <dbReference type="EMBL" id="KAJ9557955.1"/>
    </source>
</evidence>